<dbReference type="GO" id="GO:0005634">
    <property type="term" value="C:nucleus"/>
    <property type="evidence" value="ECO:0007669"/>
    <property type="project" value="UniProtKB-SubCell"/>
</dbReference>
<evidence type="ECO:0000256" key="5">
    <source>
        <dbReference type="ARBA" id="ARBA00023242"/>
    </source>
</evidence>
<dbReference type="SMART" id="SM00353">
    <property type="entry name" value="HLH"/>
    <property type="match status" value="1"/>
</dbReference>
<feature type="region of interest" description="Disordered" evidence="6">
    <location>
        <begin position="73"/>
        <end position="132"/>
    </location>
</feature>
<comment type="caution">
    <text evidence="8">The sequence shown here is derived from an EMBL/GenBank/DDBJ whole genome shotgun (WGS) entry which is preliminary data.</text>
</comment>
<dbReference type="Pfam" id="PF00010">
    <property type="entry name" value="HLH"/>
    <property type="match status" value="1"/>
</dbReference>
<dbReference type="Proteomes" id="UP000694240">
    <property type="component" value="Chromosome 12"/>
</dbReference>
<feature type="domain" description="BHLH" evidence="7">
    <location>
        <begin position="147"/>
        <end position="197"/>
    </location>
</feature>
<gene>
    <name evidence="8" type="ORF">ISN45_Aa07g003920</name>
</gene>
<keyword evidence="2" id="KW-0805">Transcription regulation</keyword>
<evidence type="ECO:0000259" key="7">
    <source>
        <dbReference type="PROSITE" id="PS50888"/>
    </source>
</evidence>
<dbReference type="PROSITE" id="PS50888">
    <property type="entry name" value="BHLH"/>
    <property type="match status" value="1"/>
</dbReference>
<accession>A0A8T1XZI7</accession>
<comment type="subcellular location">
    <subcellularLocation>
        <location evidence="1">Nucleus</location>
    </subcellularLocation>
</comment>
<evidence type="ECO:0000256" key="1">
    <source>
        <dbReference type="ARBA" id="ARBA00004123"/>
    </source>
</evidence>
<evidence type="ECO:0000256" key="6">
    <source>
        <dbReference type="SAM" id="MobiDB-lite"/>
    </source>
</evidence>
<dbReference type="EMBL" id="JAEFBK010000012">
    <property type="protein sequence ID" value="KAG7540136.1"/>
    <property type="molecule type" value="Genomic_DNA"/>
</dbReference>
<dbReference type="PANTHER" id="PTHR12565">
    <property type="entry name" value="STEROL REGULATORY ELEMENT-BINDING PROTEIN"/>
    <property type="match status" value="1"/>
</dbReference>
<keyword evidence="5" id="KW-0539">Nucleus</keyword>
<dbReference type="GO" id="GO:0003677">
    <property type="term" value="F:DNA binding"/>
    <property type="evidence" value="ECO:0007669"/>
    <property type="project" value="UniProtKB-KW"/>
</dbReference>
<protein>
    <submittedName>
        <fullName evidence="8">Myc-type basic helix-loop-helix (BHLH) domain</fullName>
    </submittedName>
</protein>
<reference evidence="8 9" key="1">
    <citation type="submission" date="2020-12" db="EMBL/GenBank/DDBJ databases">
        <title>Concerted genomic and epigenomic changes stabilize Arabidopsis allopolyploids.</title>
        <authorList>
            <person name="Chen Z."/>
        </authorList>
    </citation>
    <scope>NUCLEOTIDE SEQUENCE [LARGE SCALE GENOMIC DNA]</scope>
    <source>
        <strain evidence="8">Allo738</strain>
        <tissue evidence="8">Leaf</tissue>
    </source>
</reference>
<evidence type="ECO:0000256" key="3">
    <source>
        <dbReference type="ARBA" id="ARBA00023125"/>
    </source>
</evidence>
<sequence>MDLSVLDRLKWLQQQQMVSPEFLQILGSDGREELKRVESYLGNNNDELQSFRHFPEFGPDYDTTDGCISRTSSFQMEPVKNSGHNRAISLQNKRKPEGKTEKREKKKIKAEDETESSMKGKTNMSNTETSSEIQKPDYIHVRARRGEATDRHSLAERARREKISKKMKCLQDIVPGCNKVTGKAGMLDEIINYVQSLQQQVEFLSMKLSVINPELECHIDDLSAKQFQAYFTAEADSKQSIMADFRSFPLHQQGSIDYSVMNGTVIISLCSNKSFIIPKFLLLVREVTYFFFLFCRKIRHHQAGKLTHNVFTTA</sequence>
<evidence type="ECO:0000313" key="9">
    <source>
        <dbReference type="Proteomes" id="UP000694240"/>
    </source>
</evidence>
<dbReference type="InterPro" id="IPR011598">
    <property type="entry name" value="bHLH_dom"/>
</dbReference>
<name>A0A8T1XZI7_9BRAS</name>
<keyword evidence="3" id="KW-0238">DNA-binding</keyword>
<organism evidence="8 9">
    <name type="scientific">Arabidopsis thaliana x Arabidopsis arenosa</name>
    <dbReference type="NCBI Taxonomy" id="1240361"/>
    <lineage>
        <taxon>Eukaryota</taxon>
        <taxon>Viridiplantae</taxon>
        <taxon>Streptophyta</taxon>
        <taxon>Embryophyta</taxon>
        <taxon>Tracheophyta</taxon>
        <taxon>Spermatophyta</taxon>
        <taxon>Magnoliopsida</taxon>
        <taxon>eudicotyledons</taxon>
        <taxon>Gunneridae</taxon>
        <taxon>Pentapetalae</taxon>
        <taxon>rosids</taxon>
        <taxon>malvids</taxon>
        <taxon>Brassicales</taxon>
        <taxon>Brassicaceae</taxon>
        <taxon>Camelineae</taxon>
        <taxon>Arabidopsis</taxon>
    </lineage>
</organism>
<evidence type="ECO:0000313" key="8">
    <source>
        <dbReference type="EMBL" id="KAG7540136.1"/>
    </source>
</evidence>
<dbReference type="FunFam" id="4.10.280.10:FF:000002">
    <property type="entry name" value="Basic helix-loop-helix transcription factor"/>
    <property type="match status" value="1"/>
</dbReference>
<keyword evidence="4" id="KW-0804">Transcription</keyword>
<dbReference type="GO" id="GO:0003700">
    <property type="term" value="F:DNA-binding transcription factor activity"/>
    <property type="evidence" value="ECO:0007669"/>
    <property type="project" value="TreeGrafter"/>
</dbReference>
<proteinExistence type="predicted"/>
<dbReference type="AlphaFoldDB" id="A0A8T1XZI7"/>
<evidence type="ECO:0000256" key="4">
    <source>
        <dbReference type="ARBA" id="ARBA00023163"/>
    </source>
</evidence>
<dbReference type="InterPro" id="IPR024097">
    <property type="entry name" value="bHLH_ZIP_TF"/>
</dbReference>
<evidence type="ECO:0000256" key="2">
    <source>
        <dbReference type="ARBA" id="ARBA00023015"/>
    </source>
</evidence>
<keyword evidence="9" id="KW-1185">Reference proteome</keyword>
<dbReference type="PANTHER" id="PTHR12565:SF404">
    <property type="entry name" value="TRANSCRIPTION FACTOR BEE 2"/>
    <property type="match status" value="1"/>
</dbReference>
<feature type="compositionally biased region" description="Polar residues" evidence="6">
    <location>
        <begin position="82"/>
        <end position="91"/>
    </location>
</feature>
<feature type="compositionally biased region" description="Basic and acidic residues" evidence="6">
    <location>
        <begin position="94"/>
        <end position="103"/>
    </location>
</feature>
<dbReference type="GO" id="GO:0046983">
    <property type="term" value="F:protein dimerization activity"/>
    <property type="evidence" value="ECO:0007669"/>
    <property type="project" value="InterPro"/>
</dbReference>
<feature type="compositionally biased region" description="Polar residues" evidence="6">
    <location>
        <begin position="117"/>
        <end position="132"/>
    </location>
</feature>
<dbReference type="CDD" id="cd18919">
    <property type="entry name" value="bHLH_AtBPE_like"/>
    <property type="match status" value="1"/>
</dbReference>